<name>A0A2M9G2H8_9PROT</name>
<dbReference type="OrthoDB" id="9807112at2"/>
<comment type="caution">
    <text evidence="6">The sequence shown here is derived from an EMBL/GenBank/DDBJ whole genome shotgun (WGS) entry which is preliminary data.</text>
</comment>
<dbReference type="InterPro" id="IPR050301">
    <property type="entry name" value="NTE"/>
</dbReference>
<keyword evidence="1 4" id="KW-0378">Hydrolase</keyword>
<dbReference type="SUPFAM" id="SSF52151">
    <property type="entry name" value="FabD/lysophospholipase-like"/>
    <property type="match status" value="1"/>
</dbReference>
<evidence type="ECO:0000313" key="7">
    <source>
        <dbReference type="Proteomes" id="UP000229498"/>
    </source>
</evidence>
<dbReference type="AlphaFoldDB" id="A0A2M9G2H8"/>
<feature type="short sequence motif" description="GXGXXG" evidence="4">
    <location>
        <begin position="16"/>
        <end position="21"/>
    </location>
</feature>
<dbReference type="Pfam" id="PF01734">
    <property type="entry name" value="Patatin"/>
    <property type="match status" value="1"/>
</dbReference>
<evidence type="ECO:0000313" key="6">
    <source>
        <dbReference type="EMBL" id="PJK29886.1"/>
    </source>
</evidence>
<keyword evidence="2 4" id="KW-0442">Lipid degradation</keyword>
<evidence type="ECO:0000259" key="5">
    <source>
        <dbReference type="PROSITE" id="PS51635"/>
    </source>
</evidence>
<keyword evidence="3 4" id="KW-0443">Lipid metabolism</keyword>
<dbReference type="PANTHER" id="PTHR14226">
    <property type="entry name" value="NEUROPATHY TARGET ESTERASE/SWISS CHEESE D.MELANOGASTER"/>
    <property type="match status" value="1"/>
</dbReference>
<evidence type="ECO:0000256" key="4">
    <source>
        <dbReference type="PROSITE-ProRule" id="PRU01161"/>
    </source>
</evidence>
<gene>
    <name evidence="6" type="ORF">CVT23_08910</name>
</gene>
<feature type="active site" description="Proton acceptor" evidence="4">
    <location>
        <position position="198"/>
    </location>
</feature>
<accession>A0A2M9G2H8</accession>
<dbReference type="GO" id="GO:0016042">
    <property type="term" value="P:lipid catabolic process"/>
    <property type="evidence" value="ECO:0007669"/>
    <property type="project" value="UniProtKB-UniRule"/>
</dbReference>
<dbReference type="PROSITE" id="PS51635">
    <property type="entry name" value="PNPLA"/>
    <property type="match status" value="1"/>
</dbReference>
<dbReference type="Gene3D" id="3.40.1090.10">
    <property type="entry name" value="Cytosolic phospholipase A2 catalytic domain"/>
    <property type="match status" value="2"/>
</dbReference>
<sequence>MAERNGKPLINIALQGGGAHGAFTWGVLDRLFERDLVEVEGIVGTSAGAMNAAALAHGLAIGGPEGARATLRQFWKAISDAARSSPLQPSPIDRLFSPGNMDFSPLWATYDAISKVFSPYQLNPMNINPLKEVVESVVDFEAIRSAKDVKLFICATDCMNGRIHVFKGREITCEAVMASACLPFLFQAVEIDGRFYWDGGYMGNPPIYPLIYGTKSSDVLICQINPVVIEKLPTTAQEIIDRINTLSFNSSLMREMRIIDFVTSLIDKGHLDQEHYKRLLVHVVEAEAEMRDLSVSSKLNASWEFLMYLFDLGVRKADEWIDAHYDKLGREGSVDIKAKYL</sequence>
<feature type="short sequence motif" description="DGA/G" evidence="4">
    <location>
        <begin position="198"/>
        <end position="200"/>
    </location>
</feature>
<dbReference type="InterPro" id="IPR016035">
    <property type="entry name" value="Acyl_Trfase/lysoPLipase"/>
</dbReference>
<feature type="short sequence motif" description="GXSXG" evidence="4">
    <location>
        <begin position="44"/>
        <end position="48"/>
    </location>
</feature>
<proteinExistence type="predicted"/>
<evidence type="ECO:0000256" key="3">
    <source>
        <dbReference type="ARBA" id="ARBA00023098"/>
    </source>
</evidence>
<keyword evidence="7" id="KW-1185">Reference proteome</keyword>
<evidence type="ECO:0000256" key="1">
    <source>
        <dbReference type="ARBA" id="ARBA00022801"/>
    </source>
</evidence>
<dbReference type="EMBL" id="PHIG01000031">
    <property type="protein sequence ID" value="PJK29886.1"/>
    <property type="molecule type" value="Genomic_DNA"/>
</dbReference>
<feature type="active site" description="Nucleophile" evidence="4">
    <location>
        <position position="46"/>
    </location>
</feature>
<dbReference type="PANTHER" id="PTHR14226:SF78">
    <property type="entry name" value="SLR0060 PROTEIN"/>
    <property type="match status" value="1"/>
</dbReference>
<dbReference type="InterPro" id="IPR002641">
    <property type="entry name" value="PNPLA_dom"/>
</dbReference>
<dbReference type="Proteomes" id="UP000229498">
    <property type="component" value="Unassembled WGS sequence"/>
</dbReference>
<evidence type="ECO:0000256" key="2">
    <source>
        <dbReference type="ARBA" id="ARBA00022963"/>
    </source>
</evidence>
<organism evidence="6 7">
    <name type="scientific">Minwuia thermotolerans</name>
    <dbReference type="NCBI Taxonomy" id="2056226"/>
    <lineage>
        <taxon>Bacteria</taxon>
        <taxon>Pseudomonadati</taxon>
        <taxon>Pseudomonadota</taxon>
        <taxon>Alphaproteobacteria</taxon>
        <taxon>Minwuiales</taxon>
        <taxon>Minwuiaceae</taxon>
        <taxon>Minwuia</taxon>
    </lineage>
</organism>
<feature type="domain" description="PNPLA" evidence="5">
    <location>
        <begin position="12"/>
        <end position="211"/>
    </location>
</feature>
<dbReference type="RefSeq" id="WP_109793163.1">
    <property type="nucleotide sequence ID" value="NZ_PHIG01000031.1"/>
</dbReference>
<reference evidence="6 7" key="1">
    <citation type="submission" date="2017-11" db="EMBL/GenBank/DDBJ databases">
        <title>Draft genome sequence of Rhizobiales bacterium SY3-13.</title>
        <authorList>
            <person name="Sun C."/>
        </authorList>
    </citation>
    <scope>NUCLEOTIDE SEQUENCE [LARGE SCALE GENOMIC DNA]</scope>
    <source>
        <strain evidence="6 7">SY3-13</strain>
    </source>
</reference>
<dbReference type="GO" id="GO:0016787">
    <property type="term" value="F:hydrolase activity"/>
    <property type="evidence" value="ECO:0007669"/>
    <property type="project" value="UniProtKB-UniRule"/>
</dbReference>
<protein>
    <submittedName>
        <fullName evidence="6">Alpha/beta hydrolase</fullName>
    </submittedName>
</protein>